<dbReference type="InterPro" id="IPR001930">
    <property type="entry name" value="Peptidase_M1"/>
</dbReference>
<proteinExistence type="inferred from homology"/>
<feature type="domain" description="Peptidase M1 membrane alanine aminopeptidase" evidence="13">
    <location>
        <begin position="233"/>
        <end position="432"/>
    </location>
</feature>
<evidence type="ECO:0000256" key="12">
    <source>
        <dbReference type="SAM" id="SignalP"/>
    </source>
</evidence>
<evidence type="ECO:0000256" key="4">
    <source>
        <dbReference type="ARBA" id="ARBA00012564"/>
    </source>
</evidence>
<keyword evidence="9" id="KW-0378">Hydrolase</keyword>
<reference evidence="15 16" key="1">
    <citation type="submission" date="2019-03" db="EMBL/GenBank/DDBJ databases">
        <title>Genomic Encyclopedia of Archaeal and Bacterial Type Strains, Phase II (KMG-II): from individual species to whole genera.</title>
        <authorList>
            <person name="Goeker M."/>
        </authorList>
    </citation>
    <scope>NUCLEOTIDE SEQUENCE [LARGE SCALE GENOMIC DNA]</scope>
    <source>
        <strain evidence="15 16">DSM 28135</strain>
    </source>
</reference>
<sequence>MRSFLVICFLIIGVLTFAQQTELVDFENIKADIEFVTPGVVSGDVSVRFKVLKNTDSVYLDAVRMEFHDLNIRNVLTEKLQKPEYHVDDRRIVFLQQFTKGESYEVQFSYTAKPDKALYVVNDQIWTQGQGKYTSNWLPSLDDVNDKIEFDLTVTHALGYSVLANGVLMAKDTLAGHRVKWRFNMEAPMSSYLVALAIADYNVKTEISESGVPLEYYYYPEDSFKVEATYRYSKQMFDFLETEIGVAYPWKVYKQAPVKDFLYSGMENTTLTIFSDAFMVDATGFNDKNYVNVNAHELAHQWFGNLVTATSGEHHWLQEGFATYYALLAEREVFGEAYYFWQLHDYAQQLLAQENAGESTSLLNPKSSSLTFYQKGCWALHILREQVGDESFGTAVKNYLLKHMFKTVETSDFIAEVEFVSGQDLTDFVQVWLKDVMLPQDAMVQSLKKSAMIQEYLEVNCENHPDKCQDYLVSDISDKAKIKILSHDNYVVKLEDFNNNIEVRQAIAKKMSTIPLAFKTAYESLLQDASYVTKEVALYNLWVNFPEERAKYLQQTKDIYGFNDYNVKLLWLALHLNTLEYQPDAKREVFEELKSYTNPQFGFELRMNAFTYLKLLNGYDEMSLGNLLQATKHHHWRFQKFAKGLLKALKDNTVYEAIIYKLTH</sequence>
<dbReference type="Pfam" id="PF17900">
    <property type="entry name" value="Peptidase_M1_N"/>
    <property type="match status" value="1"/>
</dbReference>
<comment type="caution">
    <text evidence="15">The sequence shown here is derived from an EMBL/GenBank/DDBJ whole genome shotgun (WGS) entry which is preliminary data.</text>
</comment>
<evidence type="ECO:0000256" key="11">
    <source>
        <dbReference type="ARBA" id="ARBA00023049"/>
    </source>
</evidence>
<evidence type="ECO:0000313" key="16">
    <source>
        <dbReference type="Proteomes" id="UP000294689"/>
    </source>
</evidence>
<comment type="cofactor">
    <cofactor evidence="2">
        <name>Zn(2+)</name>
        <dbReference type="ChEBI" id="CHEBI:29105"/>
    </cofactor>
</comment>
<comment type="similarity">
    <text evidence="3">Belongs to the peptidase M1 family.</text>
</comment>
<dbReference type="GO" id="GO:0016020">
    <property type="term" value="C:membrane"/>
    <property type="evidence" value="ECO:0007669"/>
    <property type="project" value="TreeGrafter"/>
</dbReference>
<dbReference type="PANTHER" id="PTHR11533">
    <property type="entry name" value="PROTEASE M1 ZINC METALLOPROTEASE"/>
    <property type="match status" value="1"/>
</dbReference>
<accession>A0A4R7PZD7</accession>
<evidence type="ECO:0000256" key="6">
    <source>
        <dbReference type="ARBA" id="ARBA00022438"/>
    </source>
</evidence>
<dbReference type="SUPFAM" id="SSF55486">
    <property type="entry name" value="Metalloproteases ('zincins'), catalytic domain"/>
    <property type="match status" value="1"/>
</dbReference>
<comment type="catalytic activity">
    <reaction evidence="1">
        <text>Release of an N-terminal amino acid, Xaa-|-Yaa- from a peptide, amide or arylamide. Xaa is preferably Ala, but may be most amino acids including Pro (slow action). When a terminal hydrophobic residue is followed by a prolyl residue, the two may be released as an intact Xaa-Pro dipeptide.</text>
        <dbReference type="EC" id="3.4.11.2"/>
    </reaction>
</comment>
<dbReference type="GO" id="GO:0016285">
    <property type="term" value="F:alanyl aminopeptidase activity"/>
    <property type="evidence" value="ECO:0007669"/>
    <property type="project" value="UniProtKB-EC"/>
</dbReference>
<name>A0A4R7PZD7_9FLAO</name>
<dbReference type="GO" id="GO:0006508">
    <property type="term" value="P:proteolysis"/>
    <property type="evidence" value="ECO:0007669"/>
    <property type="project" value="UniProtKB-KW"/>
</dbReference>
<evidence type="ECO:0000256" key="7">
    <source>
        <dbReference type="ARBA" id="ARBA00022670"/>
    </source>
</evidence>
<evidence type="ECO:0000256" key="5">
    <source>
        <dbReference type="ARBA" id="ARBA00015611"/>
    </source>
</evidence>
<keyword evidence="6 15" id="KW-0031">Aminopeptidase</keyword>
<keyword evidence="7" id="KW-0645">Protease</keyword>
<dbReference type="Pfam" id="PF01433">
    <property type="entry name" value="Peptidase_M1"/>
    <property type="match status" value="1"/>
</dbReference>
<evidence type="ECO:0000256" key="8">
    <source>
        <dbReference type="ARBA" id="ARBA00022723"/>
    </source>
</evidence>
<organism evidence="15 16">
    <name type="scientific">Gelidibacter sediminis</name>
    <dbReference type="NCBI Taxonomy" id="1608710"/>
    <lineage>
        <taxon>Bacteria</taxon>
        <taxon>Pseudomonadati</taxon>
        <taxon>Bacteroidota</taxon>
        <taxon>Flavobacteriia</taxon>
        <taxon>Flavobacteriales</taxon>
        <taxon>Flavobacteriaceae</taxon>
        <taxon>Gelidibacter</taxon>
    </lineage>
</organism>
<dbReference type="GO" id="GO:0070006">
    <property type="term" value="F:metalloaminopeptidase activity"/>
    <property type="evidence" value="ECO:0007669"/>
    <property type="project" value="TreeGrafter"/>
</dbReference>
<evidence type="ECO:0000259" key="14">
    <source>
        <dbReference type="Pfam" id="PF17900"/>
    </source>
</evidence>
<feature type="signal peptide" evidence="12">
    <location>
        <begin position="1"/>
        <end position="18"/>
    </location>
</feature>
<dbReference type="InterPro" id="IPR042097">
    <property type="entry name" value="Aminopeptidase_N-like_N_sf"/>
</dbReference>
<dbReference type="InterPro" id="IPR045357">
    <property type="entry name" value="Aminopeptidase_N-like_N"/>
</dbReference>
<dbReference type="GO" id="GO:0008270">
    <property type="term" value="F:zinc ion binding"/>
    <property type="evidence" value="ECO:0007669"/>
    <property type="project" value="InterPro"/>
</dbReference>
<keyword evidence="16" id="KW-1185">Reference proteome</keyword>
<protein>
    <recommendedName>
        <fullName evidence="5">Aminopeptidase N</fullName>
        <ecNumber evidence="4">3.4.11.2</ecNumber>
    </recommendedName>
</protein>
<keyword evidence="11" id="KW-0482">Metalloprotease</keyword>
<dbReference type="CDD" id="cd09603">
    <property type="entry name" value="M1_APN_like"/>
    <property type="match status" value="1"/>
</dbReference>
<dbReference type="EC" id="3.4.11.2" evidence="4"/>
<evidence type="ECO:0000256" key="2">
    <source>
        <dbReference type="ARBA" id="ARBA00001947"/>
    </source>
</evidence>
<dbReference type="InterPro" id="IPR014782">
    <property type="entry name" value="Peptidase_M1_dom"/>
</dbReference>
<gene>
    <name evidence="15" type="ORF">BXY82_2440</name>
</gene>
<feature type="domain" description="Aminopeptidase N-like N-terminal" evidence="14">
    <location>
        <begin position="40"/>
        <end position="193"/>
    </location>
</feature>
<dbReference type="AlphaFoldDB" id="A0A4R7PZD7"/>
<evidence type="ECO:0000256" key="3">
    <source>
        <dbReference type="ARBA" id="ARBA00010136"/>
    </source>
</evidence>
<evidence type="ECO:0000256" key="10">
    <source>
        <dbReference type="ARBA" id="ARBA00022833"/>
    </source>
</evidence>
<dbReference type="PRINTS" id="PR00756">
    <property type="entry name" value="ALADIPTASE"/>
</dbReference>
<dbReference type="GO" id="GO:0005615">
    <property type="term" value="C:extracellular space"/>
    <property type="evidence" value="ECO:0007669"/>
    <property type="project" value="TreeGrafter"/>
</dbReference>
<dbReference type="InterPro" id="IPR027268">
    <property type="entry name" value="Peptidase_M4/M1_CTD_sf"/>
</dbReference>
<dbReference type="SUPFAM" id="SSF63737">
    <property type="entry name" value="Leukotriene A4 hydrolase N-terminal domain"/>
    <property type="match status" value="1"/>
</dbReference>
<dbReference type="GO" id="GO:0042277">
    <property type="term" value="F:peptide binding"/>
    <property type="evidence" value="ECO:0007669"/>
    <property type="project" value="TreeGrafter"/>
</dbReference>
<keyword evidence="10" id="KW-0862">Zinc</keyword>
<dbReference type="GO" id="GO:0043171">
    <property type="term" value="P:peptide catabolic process"/>
    <property type="evidence" value="ECO:0007669"/>
    <property type="project" value="TreeGrafter"/>
</dbReference>
<dbReference type="Gene3D" id="1.10.390.10">
    <property type="entry name" value="Neutral Protease Domain 2"/>
    <property type="match status" value="1"/>
</dbReference>
<dbReference type="InterPro" id="IPR050344">
    <property type="entry name" value="Peptidase_M1_aminopeptidases"/>
</dbReference>
<keyword evidence="12" id="KW-0732">Signal</keyword>
<dbReference type="RefSeq" id="WP_133758411.1">
    <property type="nucleotide sequence ID" value="NZ_SOBW01000008.1"/>
</dbReference>
<evidence type="ECO:0000313" key="15">
    <source>
        <dbReference type="EMBL" id="TDU40393.1"/>
    </source>
</evidence>
<dbReference type="OrthoDB" id="100605at2"/>
<evidence type="ECO:0000259" key="13">
    <source>
        <dbReference type="Pfam" id="PF01433"/>
    </source>
</evidence>
<dbReference type="EMBL" id="SOBW01000008">
    <property type="protein sequence ID" value="TDU40393.1"/>
    <property type="molecule type" value="Genomic_DNA"/>
</dbReference>
<evidence type="ECO:0000256" key="1">
    <source>
        <dbReference type="ARBA" id="ARBA00000098"/>
    </source>
</evidence>
<keyword evidence="8" id="KW-0479">Metal-binding</keyword>
<evidence type="ECO:0000256" key="9">
    <source>
        <dbReference type="ARBA" id="ARBA00022801"/>
    </source>
</evidence>
<dbReference type="GO" id="GO:0005737">
    <property type="term" value="C:cytoplasm"/>
    <property type="evidence" value="ECO:0007669"/>
    <property type="project" value="TreeGrafter"/>
</dbReference>
<feature type="chain" id="PRO_5020609662" description="Aminopeptidase N" evidence="12">
    <location>
        <begin position="19"/>
        <end position="664"/>
    </location>
</feature>
<dbReference type="Proteomes" id="UP000294689">
    <property type="component" value="Unassembled WGS sequence"/>
</dbReference>
<dbReference type="Gene3D" id="2.60.40.1730">
    <property type="entry name" value="tricorn interacting facor f3 domain"/>
    <property type="match status" value="1"/>
</dbReference>
<dbReference type="PANTHER" id="PTHR11533:SF174">
    <property type="entry name" value="PUROMYCIN-SENSITIVE AMINOPEPTIDASE-RELATED"/>
    <property type="match status" value="1"/>
</dbReference>